<reference evidence="1 2" key="1">
    <citation type="submission" date="2020-05" db="EMBL/GenBank/DDBJ databases">
        <title>Bremerella alba sp. nov., a novel planctomycete isolated from the surface of the macroalga Fucus spiralis.</title>
        <authorList>
            <person name="Godinho O."/>
            <person name="Botelho R."/>
            <person name="Albuquerque L."/>
            <person name="Wiegand S."/>
            <person name="Da Costa M.S."/>
            <person name="Lobo-Da-Cunha A."/>
            <person name="Jogler C."/>
            <person name="Lage O.M."/>
        </authorList>
    </citation>
    <scope>NUCLEOTIDE SEQUENCE [LARGE SCALE GENOMIC DNA]</scope>
    <source>
        <strain evidence="1 2">FF15</strain>
    </source>
</reference>
<proteinExistence type="predicted"/>
<evidence type="ECO:0000313" key="2">
    <source>
        <dbReference type="Proteomes" id="UP000551616"/>
    </source>
</evidence>
<sequence>MNEKSKDIEIGRNPAAWLAKMCNVLASSTRNESNETYFELARKLMDSDTITKEDSWEFAFAFASQIHYAIEDIERTLNNLYPDSFELFEGAWTHAKSTFLSVGYSSSWKNSRELFRDGRVAQTCEMIAAVITKGTNPKTISASDLLLNAEALFEAIKASDVSDDIKQWLLGLVSSLIKSIHDYQAYGYSNFEERIKVILGELSFHHDIVAEFKEKNPQTWAKFWNIISLGGAVVRTSNAVLTLTQNAPRLLTLFGNGGDNVPQIPE</sequence>
<dbReference type="EMBL" id="JABRWO010000002">
    <property type="protein sequence ID" value="MBA2113670.1"/>
    <property type="molecule type" value="Genomic_DNA"/>
</dbReference>
<evidence type="ECO:0000313" key="1">
    <source>
        <dbReference type="EMBL" id="MBA2113670.1"/>
    </source>
</evidence>
<accession>A0A7V8V2F3</accession>
<comment type="caution">
    <text evidence="1">The sequence shown here is derived from an EMBL/GenBank/DDBJ whole genome shotgun (WGS) entry which is preliminary data.</text>
</comment>
<dbReference type="RefSeq" id="WP_207395161.1">
    <property type="nucleotide sequence ID" value="NZ_JABRWO010000002.1"/>
</dbReference>
<name>A0A7V8V2F3_9BACT</name>
<dbReference type="Proteomes" id="UP000551616">
    <property type="component" value="Unassembled WGS sequence"/>
</dbReference>
<dbReference type="AlphaFoldDB" id="A0A7V8V2F3"/>
<organism evidence="1 2">
    <name type="scientific">Bremerella alba</name>
    <dbReference type="NCBI Taxonomy" id="980252"/>
    <lineage>
        <taxon>Bacteria</taxon>
        <taxon>Pseudomonadati</taxon>
        <taxon>Planctomycetota</taxon>
        <taxon>Planctomycetia</taxon>
        <taxon>Pirellulales</taxon>
        <taxon>Pirellulaceae</taxon>
        <taxon>Bremerella</taxon>
    </lineage>
</organism>
<keyword evidence="2" id="KW-1185">Reference proteome</keyword>
<gene>
    <name evidence="1" type="ORF">HOV93_08200</name>
</gene>
<protein>
    <submittedName>
        <fullName evidence="1">Uncharacterized protein</fullName>
    </submittedName>
</protein>